<evidence type="ECO:0000256" key="1">
    <source>
        <dbReference type="ARBA" id="ARBA00022814"/>
    </source>
</evidence>
<dbReference type="Gene3D" id="3.30.70.940">
    <property type="entry name" value="NusG, N-terminal domain"/>
    <property type="match status" value="1"/>
</dbReference>
<proteinExistence type="predicted"/>
<dbReference type="InterPro" id="IPR006645">
    <property type="entry name" value="NGN-like_dom"/>
</dbReference>
<evidence type="ECO:0000313" key="5">
    <source>
        <dbReference type="EMBL" id="TCL62864.1"/>
    </source>
</evidence>
<dbReference type="NCBIfam" id="NF033644">
    <property type="entry name" value="antiterm_UpxY"/>
    <property type="match status" value="1"/>
</dbReference>
<feature type="domain" description="NusG-like N-terminal" evidence="4">
    <location>
        <begin position="6"/>
        <end position="104"/>
    </location>
</feature>
<dbReference type="AlphaFoldDB" id="A0A4R1RAR6"/>
<keyword evidence="2" id="KW-0805">Transcription regulation</keyword>
<dbReference type="PANTHER" id="PTHR30265">
    <property type="entry name" value="RHO-INTERACTING TRANSCRIPTION TERMINATION FACTOR NUSG"/>
    <property type="match status" value="1"/>
</dbReference>
<evidence type="ECO:0000259" key="4">
    <source>
        <dbReference type="SMART" id="SM00738"/>
    </source>
</evidence>
<dbReference type="GO" id="GO:0006354">
    <property type="term" value="P:DNA-templated transcription elongation"/>
    <property type="evidence" value="ECO:0007669"/>
    <property type="project" value="InterPro"/>
</dbReference>
<dbReference type="InterPro" id="IPR043425">
    <property type="entry name" value="NusG-like"/>
</dbReference>
<evidence type="ECO:0000313" key="6">
    <source>
        <dbReference type="Proteomes" id="UP000295455"/>
    </source>
</evidence>
<dbReference type="EMBL" id="SLUP01000011">
    <property type="protein sequence ID" value="TCL62864.1"/>
    <property type="molecule type" value="Genomic_DNA"/>
</dbReference>
<keyword evidence="3" id="KW-0804">Transcription</keyword>
<gene>
    <name evidence="5" type="ORF">EV196_11160</name>
</gene>
<dbReference type="Pfam" id="PF02357">
    <property type="entry name" value="NusG"/>
    <property type="match status" value="1"/>
</dbReference>
<evidence type="ECO:0000256" key="2">
    <source>
        <dbReference type="ARBA" id="ARBA00023015"/>
    </source>
</evidence>
<dbReference type="InterPro" id="IPR036735">
    <property type="entry name" value="NGN_dom_sf"/>
</dbReference>
<dbReference type="Proteomes" id="UP000295455">
    <property type="component" value="Unassembled WGS sequence"/>
</dbReference>
<protein>
    <submittedName>
        <fullName evidence="5">Transcription antitermination factor NusG</fullName>
    </submittedName>
</protein>
<dbReference type="CDD" id="cd09895">
    <property type="entry name" value="NGN_SP_UpxY"/>
    <property type="match status" value="1"/>
</dbReference>
<evidence type="ECO:0000256" key="3">
    <source>
        <dbReference type="ARBA" id="ARBA00023163"/>
    </source>
</evidence>
<accession>A0A4R1RAR6</accession>
<keyword evidence="1" id="KW-0889">Transcription antitermination</keyword>
<dbReference type="OrthoDB" id="9796143at2"/>
<keyword evidence="6" id="KW-1185">Reference proteome</keyword>
<dbReference type="SMART" id="SM00738">
    <property type="entry name" value="NGN"/>
    <property type="match status" value="1"/>
</dbReference>
<dbReference type="RefSeq" id="WP_132219297.1">
    <property type="nucleotide sequence ID" value="NZ_OX156936.1"/>
</dbReference>
<name>A0A4R1RAR6_9FLAO</name>
<comment type="caution">
    <text evidence="5">The sequence shown here is derived from an EMBL/GenBank/DDBJ whole genome shotgun (WGS) entry which is preliminary data.</text>
</comment>
<organism evidence="5 6">
    <name type="scientific">Mariniflexile fucanivorans</name>
    <dbReference type="NCBI Taxonomy" id="264023"/>
    <lineage>
        <taxon>Bacteria</taxon>
        <taxon>Pseudomonadati</taxon>
        <taxon>Bacteroidota</taxon>
        <taxon>Flavobacteriia</taxon>
        <taxon>Flavobacteriales</taxon>
        <taxon>Flavobacteriaceae</taxon>
        <taxon>Mariniflexile</taxon>
    </lineage>
</organism>
<reference evidence="5 6" key="1">
    <citation type="submission" date="2019-03" db="EMBL/GenBank/DDBJ databases">
        <title>Genomic Encyclopedia of Type Strains, Phase IV (KMG-IV): sequencing the most valuable type-strain genomes for metagenomic binning, comparative biology and taxonomic classification.</title>
        <authorList>
            <person name="Goeker M."/>
        </authorList>
    </citation>
    <scope>NUCLEOTIDE SEQUENCE [LARGE SCALE GENOMIC DNA]</scope>
    <source>
        <strain evidence="5 6">DSM 18792</strain>
    </source>
</reference>
<dbReference type="PANTHER" id="PTHR30265:SF4">
    <property type="entry name" value="KOW MOTIF FAMILY PROTEIN, EXPRESSED"/>
    <property type="match status" value="1"/>
</dbReference>
<sequence length="177" mass="20573">MKSSTPQHWHVLYTKHRHEKKVEQLLQEKNIEVFLPMIKTIRIWSDRKKKILTPLFARYIFVKVHSKKDFYDALSTDGVIKSVKFGSDYAMVRANEIFQIKQLLNLEEASDIKVENHLPRSGQKMKICYGPLIGLDCEVVNANNKCKVVVRIESIQNYITAHLPSLYLEPKTFIGNS</sequence>
<dbReference type="GO" id="GO:0031564">
    <property type="term" value="P:transcription antitermination"/>
    <property type="evidence" value="ECO:0007669"/>
    <property type="project" value="UniProtKB-KW"/>
</dbReference>
<dbReference type="SUPFAM" id="SSF82679">
    <property type="entry name" value="N-utilization substance G protein NusG, N-terminal domain"/>
    <property type="match status" value="1"/>
</dbReference>